<protein>
    <submittedName>
        <fullName evidence="4">Glycosyltransferase</fullName>
        <ecNumber evidence="4">2.4.-.-</ecNumber>
    </submittedName>
</protein>
<dbReference type="EC" id="2.4.-.-" evidence="4"/>
<dbReference type="EMBL" id="JAGSOH010000052">
    <property type="protein sequence ID" value="MBR7828240.1"/>
    <property type="molecule type" value="Genomic_DNA"/>
</dbReference>
<dbReference type="GO" id="GO:0016757">
    <property type="term" value="F:glycosyltransferase activity"/>
    <property type="evidence" value="ECO:0007669"/>
    <property type="project" value="UniProtKB-KW"/>
</dbReference>
<accession>A0A941IH77</accession>
<name>A0A941IH77_9ACTN</name>
<dbReference type="Proteomes" id="UP000676325">
    <property type="component" value="Unassembled WGS sequence"/>
</dbReference>
<feature type="domain" description="Glycosyltransferase subfamily 4-like N-terminal" evidence="3">
    <location>
        <begin position="18"/>
        <end position="222"/>
    </location>
</feature>
<evidence type="ECO:0000259" key="3">
    <source>
        <dbReference type="Pfam" id="PF13579"/>
    </source>
</evidence>
<comment type="caution">
    <text evidence="4">The sequence shown here is derived from an EMBL/GenBank/DDBJ whole genome shotgun (WGS) entry which is preliminary data.</text>
</comment>
<evidence type="ECO:0000256" key="1">
    <source>
        <dbReference type="ARBA" id="ARBA00022676"/>
    </source>
</evidence>
<organism evidence="4 5">
    <name type="scientific">Actinospica acidithermotolerans</name>
    <dbReference type="NCBI Taxonomy" id="2828514"/>
    <lineage>
        <taxon>Bacteria</taxon>
        <taxon>Bacillati</taxon>
        <taxon>Actinomycetota</taxon>
        <taxon>Actinomycetes</taxon>
        <taxon>Catenulisporales</taxon>
        <taxon>Actinospicaceae</taxon>
        <taxon>Actinospica</taxon>
    </lineage>
</organism>
<keyword evidence="5" id="KW-1185">Reference proteome</keyword>
<dbReference type="Gene3D" id="3.40.50.2000">
    <property type="entry name" value="Glycogen Phosphorylase B"/>
    <property type="match status" value="2"/>
</dbReference>
<gene>
    <name evidence="4" type="ORF">KDK95_18140</name>
</gene>
<dbReference type="AlphaFoldDB" id="A0A941IH77"/>
<proteinExistence type="predicted"/>
<keyword evidence="2 4" id="KW-0808">Transferase</keyword>
<reference evidence="4" key="1">
    <citation type="submission" date="2021-04" db="EMBL/GenBank/DDBJ databases">
        <title>Genome based classification of Actinospica acidithermotolerans sp. nov., an actinobacterium isolated from an Indonesian hot spring.</title>
        <authorList>
            <person name="Kusuma A.B."/>
            <person name="Putra K.E."/>
            <person name="Nafisah S."/>
            <person name="Loh J."/>
            <person name="Nouioui I."/>
            <person name="Goodfellow M."/>
        </authorList>
    </citation>
    <scope>NUCLEOTIDE SEQUENCE</scope>
    <source>
        <strain evidence="4">MGRD01-02</strain>
    </source>
</reference>
<dbReference type="InterPro" id="IPR028098">
    <property type="entry name" value="Glyco_trans_4-like_N"/>
</dbReference>
<evidence type="ECO:0000313" key="5">
    <source>
        <dbReference type="Proteomes" id="UP000676325"/>
    </source>
</evidence>
<evidence type="ECO:0000313" key="4">
    <source>
        <dbReference type="EMBL" id="MBR7828240.1"/>
    </source>
</evidence>
<dbReference type="RefSeq" id="WP_212519378.1">
    <property type="nucleotide sequence ID" value="NZ_JAGSOH010000052.1"/>
</dbReference>
<sequence length="433" mass="48970">MLYLAFFFPPSRSSGVYRARATANHLAAAGWDVTVHTAPREFFTRYIGSVDESLEAGVDERIKIRRPAMGYFRWERDIRRYGRFRADMPVLANAGYNYLQRRFFPEHYASWIPHVVARALREHARKRYDLIVATGNPFASFAAAYWLSKLTGVPYALDYRDSWTFNQFTEEHKYPAGHPAWEWERKTLAKSSLTAFVNEGLRGWHAERYPESAPQMTVVPNGWEPEILGRATYQGPTDGRPLRFGYIGTITDAMPLNVLFDGWRAAKGHPEFADATLELYGHLGFFKQSADPLIDKIPLHENLGITYHGPLAKTEVGDAYRSLDALVFCVPGAKYVTSGKIFEYMATGKPIVSVHAPDIAAVDVLTGHPLWFGIDRLDAQAVSNAMISAAKRSRDLTETDFEAALAHAERYTRDNTLGPFEQELRKIAVNRGR</sequence>
<keyword evidence="1 4" id="KW-0328">Glycosyltransferase</keyword>
<dbReference type="Pfam" id="PF13579">
    <property type="entry name" value="Glyco_trans_4_4"/>
    <property type="match status" value="1"/>
</dbReference>
<dbReference type="SUPFAM" id="SSF53756">
    <property type="entry name" value="UDP-Glycosyltransferase/glycogen phosphorylase"/>
    <property type="match status" value="1"/>
</dbReference>
<dbReference type="PANTHER" id="PTHR12526">
    <property type="entry name" value="GLYCOSYLTRANSFERASE"/>
    <property type="match status" value="1"/>
</dbReference>
<evidence type="ECO:0000256" key="2">
    <source>
        <dbReference type="ARBA" id="ARBA00022679"/>
    </source>
</evidence>